<feature type="domain" description="C2H2-type" evidence="7">
    <location>
        <begin position="55"/>
        <end position="82"/>
    </location>
</feature>
<dbReference type="GO" id="GO:0008270">
    <property type="term" value="F:zinc ion binding"/>
    <property type="evidence" value="ECO:0007669"/>
    <property type="project" value="UniProtKB-KW"/>
</dbReference>
<dbReference type="GO" id="GO:0048729">
    <property type="term" value="P:tissue morphogenesis"/>
    <property type="evidence" value="ECO:0007669"/>
    <property type="project" value="UniProtKB-ARBA"/>
</dbReference>
<proteinExistence type="predicted"/>
<dbReference type="Pfam" id="PF00096">
    <property type="entry name" value="zf-C2H2"/>
    <property type="match status" value="2"/>
</dbReference>
<feature type="domain" description="C2H2-type" evidence="7">
    <location>
        <begin position="121"/>
        <end position="148"/>
    </location>
</feature>
<evidence type="ECO:0000256" key="6">
    <source>
        <dbReference type="ARBA" id="ARBA00022843"/>
    </source>
</evidence>
<evidence type="ECO:0000256" key="4">
    <source>
        <dbReference type="ARBA" id="ARBA00022771"/>
    </source>
</evidence>
<organism evidence="8">
    <name type="scientific">Anopheles atroparvus</name>
    <name type="common">European mosquito</name>
    <dbReference type="NCBI Taxonomy" id="41427"/>
    <lineage>
        <taxon>Eukaryota</taxon>
        <taxon>Metazoa</taxon>
        <taxon>Ecdysozoa</taxon>
        <taxon>Arthropoda</taxon>
        <taxon>Hexapoda</taxon>
        <taxon>Insecta</taxon>
        <taxon>Pterygota</taxon>
        <taxon>Neoptera</taxon>
        <taxon>Endopterygota</taxon>
        <taxon>Diptera</taxon>
        <taxon>Nematocera</taxon>
        <taxon>Culicoidea</taxon>
        <taxon>Culicidae</taxon>
        <taxon>Anophelinae</taxon>
        <taxon>Anopheles</taxon>
    </lineage>
</organism>
<keyword evidence="2" id="KW-0479">Metal-binding</keyword>
<evidence type="ECO:0000256" key="1">
    <source>
        <dbReference type="ARBA" id="ARBA00022499"/>
    </source>
</evidence>
<reference evidence="8" key="1">
    <citation type="submission" date="2022-08" db="UniProtKB">
        <authorList>
            <consortium name="EnsemblMetazoa"/>
        </authorList>
    </citation>
    <scope>IDENTIFICATION</scope>
    <source>
        <strain evidence="8">EBRO</strain>
    </source>
</reference>
<feature type="domain" description="C2H2-type" evidence="7">
    <location>
        <begin position="83"/>
        <end position="111"/>
    </location>
</feature>
<dbReference type="PANTHER" id="PTHR24408">
    <property type="entry name" value="ZINC FINGER PROTEIN"/>
    <property type="match status" value="1"/>
</dbReference>
<sequence>MCTKQKVTIKTLASLNKHLLMHRKPLKCRFCDVRFTTYASRVLHEDSKHRSNTTFPCDICHKQFSSLRSYQGHRKIHDDPDAFKCKVCDRILSSTYELKLHLHTAQGQEKPRRVSRSAKVLQCADCDRKFVSHVSYHAHRRQHDKRYQCSYCGIRIAQLRDFEDHENIHTGARPYECKTCGKTFRTASTYYGHLLVHGGEKKHVCTICNKGFLRFNHVQVHMRSHTGEKPFRCDTCGRKYADKSAYKRHQLTHRPTIGDMMRAKEMARSIVTSVQDQNYLPLGGLEVNETFEPTLGEQIVQQMDMVFSTAQLLPAEDEGMGVLPSIMSNVLDGQCPIIFEYLSGDSYMTDVPQMITAEDARAISASEQQ</sequence>
<keyword evidence="4" id="KW-0863">Zinc-finger</keyword>
<dbReference type="GO" id="GO:0000981">
    <property type="term" value="F:DNA-binding transcription factor activity, RNA polymerase II-specific"/>
    <property type="evidence" value="ECO:0007669"/>
    <property type="project" value="TreeGrafter"/>
</dbReference>
<evidence type="ECO:0000256" key="3">
    <source>
        <dbReference type="ARBA" id="ARBA00022737"/>
    </source>
</evidence>
<dbReference type="SUPFAM" id="SSF57667">
    <property type="entry name" value="beta-beta-alpha zinc fingers"/>
    <property type="match status" value="5"/>
</dbReference>
<keyword evidence="5" id="KW-0862">Zinc</keyword>
<protein>
    <recommendedName>
        <fullName evidence="7">C2H2-type domain-containing protein</fullName>
    </recommendedName>
</protein>
<keyword evidence="1" id="KW-1017">Isopeptide bond</keyword>
<feature type="domain" description="C2H2-type" evidence="7">
    <location>
        <begin position="175"/>
        <end position="202"/>
    </location>
</feature>
<dbReference type="PROSITE" id="PS50157">
    <property type="entry name" value="ZINC_FINGER_C2H2_2"/>
    <property type="match status" value="7"/>
</dbReference>
<dbReference type="FunFam" id="3.30.160.60:FF:000624">
    <property type="entry name" value="zinc finger protein 697"/>
    <property type="match status" value="1"/>
</dbReference>
<dbReference type="PANTHER" id="PTHR24408:SF58">
    <property type="entry name" value="TRANSCRIPTION FACTOR (TFIIIA), PUTATIVE (AFU_ORTHOLOGUE AFUA_1G05150)-RELATED"/>
    <property type="match status" value="1"/>
</dbReference>
<dbReference type="GO" id="GO:0048598">
    <property type="term" value="P:embryonic morphogenesis"/>
    <property type="evidence" value="ECO:0007669"/>
    <property type="project" value="UniProtKB-ARBA"/>
</dbReference>
<feature type="domain" description="C2H2-type" evidence="7">
    <location>
        <begin position="147"/>
        <end position="174"/>
    </location>
</feature>
<name>A0A182IUR1_ANOAO</name>
<keyword evidence="3" id="KW-0677">Repeat</keyword>
<dbReference type="SMART" id="SM00355">
    <property type="entry name" value="ZnF_C2H2"/>
    <property type="match status" value="8"/>
</dbReference>
<dbReference type="VEuPathDB" id="VectorBase:AATE005849"/>
<dbReference type="GO" id="GO:0000785">
    <property type="term" value="C:chromatin"/>
    <property type="evidence" value="ECO:0007669"/>
    <property type="project" value="UniProtKB-ARBA"/>
</dbReference>
<dbReference type="PROSITE" id="PS00028">
    <property type="entry name" value="ZINC_FINGER_C2H2_1"/>
    <property type="match status" value="5"/>
</dbReference>
<dbReference type="GO" id="GO:0040029">
    <property type="term" value="P:epigenetic regulation of gene expression"/>
    <property type="evidence" value="ECO:0007669"/>
    <property type="project" value="UniProtKB-ARBA"/>
</dbReference>
<dbReference type="EnsemblMetazoa" id="AATE005849-RA">
    <property type="protein sequence ID" value="AATE005849-PA.1"/>
    <property type="gene ID" value="AATE005849"/>
</dbReference>
<accession>A0A182IUR1</accession>
<evidence type="ECO:0000256" key="2">
    <source>
        <dbReference type="ARBA" id="ARBA00022723"/>
    </source>
</evidence>
<dbReference type="InterPro" id="IPR036236">
    <property type="entry name" value="Znf_C2H2_sf"/>
</dbReference>
<dbReference type="GO" id="GO:0003682">
    <property type="term" value="F:chromatin binding"/>
    <property type="evidence" value="ECO:0007669"/>
    <property type="project" value="UniProtKB-ARBA"/>
</dbReference>
<dbReference type="Gene3D" id="3.30.160.60">
    <property type="entry name" value="Classic Zinc Finger"/>
    <property type="match status" value="6"/>
</dbReference>
<feature type="domain" description="C2H2-type" evidence="7">
    <location>
        <begin position="231"/>
        <end position="253"/>
    </location>
</feature>
<feature type="domain" description="C2H2-type" evidence="7">
    <location>
        <begin position="203"/>
        <end position="230"/>
    </location>
</feature>
<dbReference type="AlphaFoldDB" id="A0A182IUR1"/>
<dbReference type="GO" id="GO:0043565">
    <property type="term" value="F:sequence-specific DNA binding"/>
    <property type="evidence" value="ECO:0007669"/>
    <property type="project" value="UniProtKB-ARBA"/>
</dbReference>
<dbReference type="InterPro" id="IPR013087">
    <property type="entry name" value="Znf_C2H2_type"/>
</dbReference>
<dbReference type="FunFam" id="3.30.160.60:FF:000100">
    <property type="entry name" value="Zinc finger 45-like"/>
    <property type="match status" value="1"/>
</dbReference>
<evidence type="ECO:0000313" key="8">
    <source>
        <dbReference type="EnsemblMetazoa" id="AATE005849-PA.1"/>
    </source>
</evidence>
<keyword evidence="6" id="KW-0832">Ubl conjugation</keyword>
<evidence type="ECO:0000256" key="5">
    <source>
        <dbReference type="ARBA" id="ARBA00022833"/>
    </source>
</evidence>
<dbReference type="FunFam" id="3.30.160.60:FF:000690">
    <property type="entry name" value="Zinc finger protein 354C"/>
    <property type="match status" value="1"/>
</dbReference>
<dbReference type="Pfam" id="PF13912">
    <property type="entry name" value="zf-C2H2_6"/>
    <property type="match status" value="1"/>
</dbReference>
<dbReference type="STRING" id="41427.A0A182IUR1"/>
<evidence type="ECO:0000259" key="7">
    <source>
        <dbReference type="PROSITE" id="PS50157"/>
    </source>
</evidence>
<dbReference type="GO" id="GO:0005634">
    <property type="term" value="C:nucleus"/>
    <property type="evidence" value="ECO:0007669"/>
    <property type="project" value="TreeGrafter"/>
</dbReference>